<feature type="non-terminal residue" evidence="1">
    <location>
        <position position="1"/>
    </location>
</feature>
<proteinExistence type="predicted"/>
<organism evidence="1 2">
    <name type="scientific">Stylosanthes scabra</name>
    <dbReference type="NCBI Taxonomy" id="79078"/>
    <lineage>
        <taxon>Eukaryota</taxon>
        <taxon>Viridiplantae</taxon>
        <taxon>Streptophyta</taxon>
        <taxon>Embryophyta</taxon>
        <taxon>Tracheophyta</taxon>
        <taxon>Spermatophyta</taxon>
        <taxon>Magnoliopsida</taxon>
        <taxon>eudicotyledons</taxon>
        <taxon>Gunneridae</taxon>
        <taxon>Pentapetalae</taxon>
        <taxon>rosids</taxon>
        <taxon>fabids</taxon>
        <taxon>Fabales</taxon>
        <taxon>Fabaceae</taxon>
        <taxon>Papilionoideae</taxon>
        <taxon>50 kb inversion clade</taxon>
        <taxon>dalbergioids sensu lato</taxon>
        <taxon>Dalbergieae</taxon>
        <taxon>Pterocarpus clade</taxon>
        <taxon>Stylosanthes</taxon>
    </lineage>
</organism>
<comment type="caution">
    <text evidence="1">The sequence shown here is derived from an EMBL/GenBank/DDBJ whole genome shotgun (WGS) entry which is preliminary data.</text>
</comment>
<gene>
    <name evidence="1" type="ORF">PIB30_047959</name>
</gene>
<accession>A0ABU6ZFM9</accession>
<keyword evidence="2" id="KW-1185">Reference proteome</keyword>
<dbReference type="Proteomes" id="UP001341840">
    <property type="component" value="Unassembled WGS sequence"/>
</dbReference>
<protein>
    <submittedName>
        <fullName evidence="1">Uncharacterized protein</fullName>
    </submittedName>
</protein>
<evidence type="ECO:0000313" key="1">
    <source>
        <dbReference type="EMBL" id="MED6220760.1"/>
    </source>
</evidence>
<sequence length="92" mass="9817">FCEDVGNLFGGCDMDWIICEVHSEKVVAKNRRRELAGLSEFEEKIGDPLDFSESGCEGAILCLDRAPANSVRAKEDAEASGGSAVVRVGSPV</sequence>
<evidence type="ECO:0000313" key="2">
    <source>
        <dbReference type="Proteomes" id="UP001341840"/>
    </source>
</evidence>
<reference evidence="1 2" key="1">
    <citation type="journal article" date="2023" name="Plants (Basel)">
        <title>Bridging the Gap: Combining Genomics and Transcriptomics Approaches to Understand Stylosanthes scabra, an Orphan Legume from the Brazilian Caatinga.</title>
        <authorList>
            <person name="Ferreira-Neto J.R.C."/>
            <person name="da Silva M.D."/>
            <person name="Binneck E."/>
            <person name="de Melo N.F."/>
            <person name="da Silva R.H."/>
            <person name="de Melo A.L.T.M."/>
            <person name="Pandolfi V."/>
            <person name="Bustamante F.O."/>
            <person name="Brasileiro-Vidal A.C."/>
            <person name="Benko-Iseppon A.M."/>
        </authorList>
    </citation>
    <scope>NUCLEOTIDE SEQUENCE [LARGE SCALE GENOMIC DNA]</scope>
    <source>
        <tissue evidence="1">Leaves</tissue>
    </source>
</reference>
<name>A0ABU6ZFM9_9FABA</name>
<dbReference type="EMBL" id="JASCZI010272171">
    <property type="protein sequence ID" value="MED6220760.1"/>
    <property type="molecule type" value="Genomic_DNA"/>
</dbReference>